<gene>
    <name evidence="1" type="ORF">R1flu_005637</name>
</gene>
<comment type="caution">
    <text evidence="1">The sequence shown here is derived from an EMBL/GenBank/DDBJ whole genome shotgun (WGS) entry which is preliminary data.</text>
</comment>
<dbReference type="Gene3D" id="1.10.510.10">
    <property type="entry name" value="Transferase(Phosphotransferase) domain 1"/>
    <property type="match status" value="1"/>
</dbReference>
<reference evidence="1 2" key="1">
    <citation type="submission" date="2024-09" db="EMBL/GenBank/DDBJ databases">
        <title>Chromosome-scale assembly of Riccia fluitans.</title>
        <authorList>
            <person name="Paukszto L."/>
            <person name="Sawicki J."/>
            <person name="Karawczyk K."/>
            <person name="Piernik-Szablinska J."/>
            <person name="Szczecinska M."/>
            <person name="Mazdziarz M."/>
        </authorList>
    </citation>
    <scope>NUCLEOTIDE SEQUENCE [LARGE SCALE GENOMIC DNA]</scope>
    <source>
        <strain evidence="1">Rf_01</strain>
        <tissue evidence="1">Aerial parts of the thallus</tissue>
    </source>
</reference>
<evidence type="ECO:0000313" key="1">
    <source>
        <dbReference type="EMBL" id="KAL2634158.1"/>
    </source>
</evidence>
<accession>A0ABD1YTR6</accession>
<protein>
    <submittedName>
        <fullName evidence="1">Uncharacterized protein</fullName>
    </submittedName>
</protein>
<dbReference type="AlphaFoldDB" id="A0ABD1YTR6"/>
<dbReference type="SUPFAM" id="SSF56112">
    <property type="entry name" value="Protein kinase-like (PK-like)"/>
    <property type="match status" value="1"/>
</dbReference>
<name>A0ABD1YTR6_9MARC</name>
<dbReference type="InterPro" id="IPR011009">
    <property type="entry name" value="Kinase-like_dom_sf"/>
</dbReference>
<proteinExistence type="predicted"/>
<evidence type="ECO:0000313" key="2">
    <source>
        <dbReference type="Proteomes" id="UP001605036"/>
    </source>
</evidence>
<dbReference type="Proteomes" id="UP001605036">
    <property type="component" value="Unassembled WGS sequence"/>
</dbReference>
<organism evidence="1 2">
    <name type="scientific">Riccia fluitans</name>
    <dbReference type="NCBI Taxonomy" id="41844"/>
    <lineage>
        <taxon>Eukaryota</taxon>
        <taxon>Viridiplantae</taxon>
        <taxon>Streptophyta</taxon>
        <taxon>Embryophyta</taxon>
        <taxon>Marchantiophyta</taxon>
        <taxon>Marchantiopsida</taxon>
        <taxon>Marchantiidae</taxon>
        <taxon>Marchantiales</taxon>
        <taxon>Ricciaceae</taxon>
        <taxon>Riccia</taxon>
    </lineage>
</organism>
<dbReference type="EMBL" id="JBHFFA010000003">
    <property type="protein sequence ID" value="KAL2634158.1"/>
    <property type="molecule type" value="Genomic_DNA"/>
</dbReference>
<sequence length="153" mass="17242">MKARESEVSKCKKLFLDEPSNSALQAFILYKGDRIEEIPEKGLMETGPRDEILSVVKTALSCLQDNYEKRPSMSQVVNMLNGNFSDLAFDMITELTDSQRLYSGLMSKLSSELSSSDFGGSSGSDDRHAFLHSSSTMTKIYKRPSSFKYWDRV</sequence>
<keyword evidence="2" id="KW-1185">Reference proteome</keyword>